<comment type="similarity">
    <text evidence="2">Belongs to the methyl-accepting chemotaxis (MCP) protein family.</text>
</comment>
<dbReference type="Pfam" id="PF00015">
    <property type="entry name" value="MCPsignal"/>
    <property type="match status" value="1"/>
</dbReference>
<keyword evidence="4" id="KW-1133">Transmembrane helix</keyword>
<dbReference type="InterPro" id="IPR024478">
    <property type="entry name" value="HlyB_4HB_MCP"/>
</dbReference>
<reference evidence="7 8" key="1">
    <citation type="submission" date="2023-01" db="EMBL/GenBank/DDBJ databases">
        <title>Novel species of the genus Asticcacaulis isolated from rivers.</title>
        <authorList>
            <person name="Lu H."/>
        </authorList>
    </citation>
    <scope>NUCLEOTIDE SEQUENCE [LARGE SCALE GENOMIC DNA]</scope>
    <source>
        <strain evidence="7 8">DXS10W</strain>
    </source>
</reference>
<keyword evidence="1 3" id="KW-0807">Transducer</keyword>
<dbReference type="Pfam" id="PF12729">
    <property type="entry name" value="4HB_MCP_1"/>
    <property type="match status" value="1"/>
</dbReference>
<evidence type="ECO:0000313" key="7">
    <source>
        <dbReference type="EMBL" id="MDC7693485.1"/>
    </source>
</evidence>
<keyword evidence="8" id="KW-1185">Reference proteome</keyword>
<feature type="domain" description="Methyl-accepting transducer" evidence="5">
    <location>
        <begin position="303"/>
        <end position="539"/>
    </location>
</feature>
<dbReference type="Gene3D" id="6.10.340.10">
    <property type="match status" value="1"/>
</dbReference>
<dbReference type="CDD" id="cd19411">
    <property type="entry name" value="MCP2201-like_sensor"/>
    <property type="match status" value="1"/>
</dbReference>
<evidence type="ECO:0000256" key="4">
    <source>
        <dbReference type="SAM" id="Phobius"/>
    </source>
</evidence>
<evidence type="ECO:0000313" key="8">
    <source>
        <dbReference type="Proteomes" id="UP001216595"/>
    </source>
</evidence>
<evidence type="ECO:0000259" key="5">
    <source>
        <dbReference type="PROSITE" id="PS50111"/>
    </source>
</evidence>
<dbReference type="PROSITE" id="PS50885">
    <property type="entry name" value="HAMP"/>
    <property type="match status" value="1"/>
</dbReference>
<organism evidence="7 8">
    <name type="scientific">Asticcacaulis currens</name>
    <dbReference type="NCBI Taxonomy" id="2984210"/>
    <lineage>
        <taxon>Bacteria</taxon>
        <taxon>Pseudomonadati</taxon>
        <taxon>Pseudomonadota</taxon>
        <taxon>Alphaproteobacteria</taxon>
        <taxon>Caulobacterales</taxon>
        <taxon>Caulobacteraceae</taxon>
        <taxon>Asticcacaulis</taxon>
    </lineage>
</organism>
<dbReference type="PANTHER" id="PTHR32089:SF112">
    <property type="entry name" value="LYSOZYME-LIKE PROTEIN-RELATED"/>
    <property type="match status" value="1"/>
</dbReference>
<dbReference type="RefSeq" id="WP_272740248.1">
    <property type="nucleotide sequence ID" value="NZ_JAQQKW010000002.1"/>
</dbReference>
<dbReference type="InterPro" id="IPR003660">
    <property type="entry name" value="HAMP_dom"/>
</dbReference>
<accession>A0ABT5IBB6</accession>
<evidence type="ECO:0000256" key="1">
    <source>
        <dbReference type="ARBA" id="ARBA00023224"/>
    </source>
</evidence>
<dbReference type="EMBL" id="JAQQKW010000002">
    <property type="protein sequence ID" value="MDC7693485.1"/>
    <property type="molecule type" value="Genomic_DNA"/>
</dbReference>
<dbReference type="PANTHER" id="PTHR32089">
    <property type="entry name" value="METHYL-ACCEPTING CHEMOTAXIS PROTEIN MCPB"/>
    <property type="match status" value="1"/>
</dbReference>
<name>A0ABT5IBB6_9CAUL</name>
<dbReference type="Pfam" id="PF00672">
    <property type="entry name" value="HAMP"/>
    <property type="match status" value="1"/>
</dbReference>
<gene>
    <name evidence="7" type="ORF">PQU94_04215</name>
</gene>
<evidence type="ECO:0000256" key="3">
    <source>
        <dbReference type="PROSITE-ProRule" id="PRU00284"/>
    </source>
</evidence>
<keyword evidence="4" id="KW-0812">Transmembrane</keyword>
<dbReference type="Proteomes" id="UP001216595">
    <property type="component" value="Unassembled WGS sequence"/>
</dbReference>
<protein>
    <submittedName>
        <fullName evidence="7">Methyl-accepting chemotaxis protein</fullName>
    </submittedName>
</protein>
<dbReference type="SUPFAM" id="SSF158472">
    <property type="entry name" value="HAMP domain-like"/>
    <property type="match status" value="1"/>
</dbReference>
<evidence type="ECO:0000256" key="2">
    <source>
        <dbReference type="ARBA" id="ARBA00029447"/>
    </source>
</evidence>
<sequence>MSLNIKKMLLGLVGLLTVTLIGLAALALVELEAANHDTRELANNWLPSVDTINAINTNASDMRIAEGSHVMSVTTQDMAAAEAKFDAVLVELKGNQAKYEKLISSGEEERLYKDFRAKLAKYLSLHERLFTLSRNNQNAEASALFRGPMNASFDTLSATTRSLVKMNREGADKSRSDAQETVDQAKSILFTAAALGGLLSVAAIWTVLAKVISPLSNVTEAMKKISEGNLETQVSHTTEKNEIGLIASTLLVFREGLTEAKRLREETEALRVQAELVRRDAMLKLADDFEKSVGIVVSMVSSAATEMQAAATQLTATATETSHQSTAVSAAAEEAGTNVTSVASAAEELGASVGEIGRQVSSSATMSQKAVAEADKATSVISELNAMAASIGGVVDLIAGLASQTNLLALNATIESARAGEAGKGFAVVASEVKALAGQTTRATSEISDKITKIQETTALASENFQNVSETIRALSSTNSAIAAAVEQQSAATSEIVKAVAQASLGAQEVTANIAGVAQGTEQTGAAASQVLASSSELAQQSERLHHEMETFLANVRAA</sequence>
<keyword evidence="4" id="KW-0472">Membrane</keyword>
<dbReference type="InterPro" id="IPR047347">
    <property type="entry name" value="YvaQ-like_sensor"/>
</dbReference>
<dbReference type="Gene3D" id="1.10.287.950">
    <property type="entry name" value="Methyl-accepting chemotaxis protein"/>
    <property type="match status" value="1"/>
</dbReference>
<feature type="transmembrane region" description="Helical" evidence="4">
    <location>
        <begin position="188"/>
        <end position="208"/>
    </location>
</feature>
<feature type="domain" description="HAMP" evidence="6">
    <location>
        <begin position="209"/>
        <end position="262"/>
    </location>
</feature>
<evidence type="ECO:0000259" key="6">
    <source>
        <dbReference type="PROSITE" id="PS50885"/>
    </source>
</evidence>
<dbReference type="InterPro" id="IPR004089">
    <property type="entry name" value="MCPsignal_dom"/>
</dbReference>
<dbReference type="SMART" id="SM00304">
    <property type="entry name" value="HAMP"/>
    <property type="match status" value="1"/>
</dbReference>
<proteinExistence type="inferred from homology"/>
<dbReference type="SMART" id="SM00283">
    <property type="entry name" value="MA"/>
    <property type="match status" value="1"/>
</dbReference>
<comment type="caution">
    <text evidence="7">The sequence shown here is derived from an EMBL/GenBank/DDBJ whole genome shotgun (WGS) entry which is preliminary data.</text>
</comment>
<dbReference type="SUPFAM" id="SSF58104">
    <property type="entry name" value="Methyl-accepting chemotaxis protein (MCP) signaling domain"/>
    <property type="match status" value="1"/>
</dbReference>
<dbReference type="CDD" id="cd06225">
    <property type="entry name" value="HAMP"/>
    <property type="match status" value="1"/>
</dbReference>
<dbReference type="PROSITE" id="PS50111">
    <property type="entry name" value="CHEMOTAXIS_TRANSDUC_2"/>
    <property type="match status" value="1"/>
</dbReference>